<dbReference type="GO" id="GO:0003700">
    <property type="term" value="F:DNA-binding transcription factor activity"/>
    <property type="evidence" value="ECO:0007669"/>
    <property type="project" value="InterPro"/>
</dbReference>
<dbReference type="InterPro" id="IPR018062">
    <property type="entry name" value="HTH_AraC-typ_CS"/>
</dbReference>
<evidence type="ECO:0000256" key="2">
    <source>
        <dbReference type="ARBA" id="ARBA00023125"/>
    </source>
</evidence>
<sequence>MFVKHLTRIRMLKAKELLIGSNMQIKQVAEAVGYYSTRHFTKLFTEAFGSSPSFYRKPQVM</sequence>
<accession>A0A0D5NEC0</accession>
<dbReference type="SMART" id="SM00342">
    <property type="entry name" value="HTH_ARAC"/>
    <property type="match status" value="1"/>
</dbReference>
<evidence type="ECO:0000256" key="3">
    <source>
        <dbReference type="ARBA" id="ARBA00023163"/>
    </source>
</evidence>
<keyword evidence="2" id="KW-0238">DNA-binding</keyword>
<protein>
    <recommendedName>
        <fullName evidence="4">HTH araC/xylS-type domain-containing protein</fullName>
    </recommendedName>
</protein>
<dbReference type="GO" id="GO:0043565">
    <property type="term" value="F:sequence-specific DNA binding"/>
    <property type="evidence" value="ECO:0007669"/>
    <property type="project" value="InterPro"/>
</dbReference>
<dbReference type="Gene3D" id="1.10.10.60">
    <property type="entry name" value="Homeodomain-like"/>
    <property type="match status" value="1"/>
</dbReference>
<dbReference type="PROSITE" id="PS01124">
    <property type="entry name" value="HTH_ARAC_FAMILY_2"/>
    <property type="match status" value="1"/>
</dbReference>
<dbReference type="InterPro" id="IPR020449">
    <property type="entry name" value="Tscrpt_reg_AraC-type_HTH"/>
</dbReference>
<dbReference type="KEGG" id="pbj:VN24_00025"/>
<reference evidence="5 6" key="1">
    <citation type="journal article" date="2015" name="J. Biotechnol.">
        <title>Complete genome sequence of Paenibacillus beijingensis 7188(T) (=DSM 24997(T)), a novel rhizobacterium from jujube garden soil.</title>
        <authorList>
            <person name="Kwak Y."/>
            <person name="Shin J.H."/>
        </authorList>
    </citation>
    <scope>NUCLEOTIDE SEQUENCE [LARGE SCALE GENOMIC DNA]</scope>
    <source>
        <strain evidence="5 6">DSM 24997</strain>
    </source>
</reference>
<dbReference type="HOGENOM" id="CLU_000445_81_20_9"/>
<dbReference type="PRINTS" id="PR00032">
    <property type="entry name" value="HTHARAC"/>
</dbReference>
<proteinExistence type="predicted"/>
<dbReference type="Proteomes" id="UP000032633">
    <property type="component" value="Chromosome"/>
</dbReference>
<keyword evidence="3" id="KW-0804">Transcription</keyword>
<gene>
    <name evidence="5" type="ORF">VN24_00025</name>
</gene>
<feature type="domain" description="HTH araC/xylS-type" evidence="4">
    <location>
        <begin position="1"/>
        <end position="58"/>
    </location>
</feature>
<dbReference type="PANTHER" id="PTHR43280">
    <property type="entry name" value="ARAC-FAMILY TRANSCRIPTIONAL REGULATOR"/>
    <property type="match status" value="1"/>
</dbReference>
<dbReference type="Pfam" id="PF12833">
    <property type="entry name" value="HTH_18"/>
    <property type="match status" value="1"/>
</dbReference>
<dbReference type="PATRIC" id="fig|1126833.4.peg.7"/>
<dbReference type="InterPro" id="IPR018060">
    <property type="entry name" value="HTH_AraC"/>
</dbReference>
<dbReference type="EMBL" id="CP011058">
    <property type="protein sequence ID" value="AJY73312.1"/>
    <property type="molecule type" value="Genomic_DNA"/>
</dbReference>
<dbReference type="PANTHER" id="PTHR43280:SF28">
    <property type="entry name" value="HTH-TYPE TRANSCRIPTIONAL ACTIVATOR RHAS"/>
    <property type="match status" value="1"/>
</dbReference>
<organism evidence="5 6">
    <name type="scientific">Paenibacillus beijingensis</name>
    <dbReference type="NCBI Taxonomy" id="1126833"/>
    <lineage>
        <taxon>Bacteria</taxon>
        <taxon>Bacillati</taxon>
        <taxon>Bacillota</taxon>
        <taxon>Bacilli</taxon>
        <taxon>Bacillales</taxon>
        <taxon>Paenibacillaceae</taxon>
        <taxon>Paenibacillus</taxon>
    </lineage>
</organism>
<name>A0A0D5NEC0_9BACL</name>
<dbReference type="OrthoDB" id="2546565at2"/>
<dbReference type="SUPFAM" id="SSF46689">
    <property type="entry name" value="Homeodomain-like"/>
    <property type="match status" value="1"/>
</dbReference>
<dbReference type="STRING" id="1126833.VN24_00025"/>
<evidence type="ECO:0000259" key="4">
    <source>
        <dbReference type="PROSITE" id="PS01124"/>
    </source>
</evidence>
<dbReference type="AlphaFoldDB" id="A0A0D5NEC0"/>
<dbReference type="InterPro" id="IPR009057">
    <property type="entry name" value="Homeodomain-like_sf"/>
</dbReference>
<evidence type="ECO:0000313" key="6">
    <source>
        <dbReference type="Proteomes" id="UP000032633"/>
    </source>
</evidence>
<keyword evidence="6" id="KW-1185">Reference proteome</keyword>
<keyword evidence="1" id="KW-0805">Transcription regulation</keyword>
<evidence type="ECO:0000313" key="5">
    <source>
        <dbReference type="EMBL" id="AJY73312.1"/>
    </source>
</evidence>
<evidence type="ECO:0000256" key="1">
    <source>
        <dbReference type="ARBA" id="ARBA00023015"/>
    </source>
</evidence>
<reference evidence="6" key="2">
    <citation type="submission" date="2015-03" db="EMBL/GenBank/DDBJ databases">
        <title>Genome sequence of Paenibacillus beijingensis strain DSM 24997T.</title>
        <authorList>
            <person name="Kwak Y."/>
            <person name="Shin J.-H."/>
        </authorList>
    </citation>
    <scope>NUCLEOTIDE SEQUENCE [LARGE SCALE GENOMIC DNA]</scope>
    <source>
        <strain evidence="6">DSM 24997</strain>
    </source>
</reference>
<dbReference type="PROSITE" id="PS00041">
    <property type="entry name" value="HTH_ARAC_FAMILY_1"/>
    <property type="match status" value="1"/>
</dbReference>